<dbReference type="InterPro" id="IPR011992">
    <property type="entry name" value="EF-hand-dom_pair"/>
</dbReference>
<dbReference type="EMBL" id="CAMXCT020006698">
    <property type="protein sequence ID" value="CAL1171884.1"/>
    <property type="molecule type" value="Genomic_DNA"/>
</dbReference>
<keyword evidence="3 4" id="KW-0040">ANK repeat</keyword>
<dbReference type="EMBL" id="CAMXCT030006698">
    <property type="protein sequence ID" value="CAL4805821.1"/>
    <property type="molecule type" value="Genomic_DNA"/>
</dbReference>
<name>A0A9P1GP82_9DINO</name>
<dbReference type="PROSITE" id="PS00018">
    <property type="entry name" value="EF_HAND_1"/>
    <property type="match status" value="1"/>
</dbReference>
<evidence type="ECO:0000256" key="2">
    <source>
        <dbReference type="ARBA" id="ARBA00022837"/>
    </source>
</evidence>
<dbReference type="Pfam" id="PF13405">
    <property type="entry name" value="EF-hand_6"/>
    <property type="match status" value="1"/>
</dbReference>
<dbReference type="Pfam" id="PF12796">
    <property type="entry name" value="Ank_2"/>
    <property type="match status" value="1"/>
</dbReference>
<keyword evidence="1" id="KW-0677">Repeat</keyword>
<feature type="region of interest" description="Disordered" evidence="5">
    <location>
        <begin position="304"/>
        <end position="329"/>
    </location>
</feature>
<dbReference type="GO" id="GO:0005509">
    <property type="term" value="F:calcium ion binding"/>
    <property type="evidence" value="ECO:0007669"/>
    <property type="project" value="InterPro"/>
</dbReference>
<evidence type="ECO:0000256" key="1">
    <source>
        <dbReference type="ARBA" id="ARBA00022737"/>
    </source>
</evidence>
<dbReference type="InterPro" id="IPR002110">
    <property type="entry name" value="Ankyrin_rpt"/>
</dbReference>
<organism evidence="7">
    <name type="scientific">Cladocopium goreaui</name>
    <dbReference type="NCBI Taxonomy" id="2562237"/>
    <lineage>
        <taxon>Eukaryota</taxon>
        <taxon>Sar</taxon>
        <taxon>Alveolata</taxon>
        <taxon>Dinophyceae</taxon>
        <taxon>Suessiales</taxon>
        <taxon>Symbiodiniaceae</taxon>
        <taxon>Cladocopium</taxon>
    </lineage>
</organism>
<comment type="caution">
    <text evidence="7">The sequence shown here is derived from an EMBL/GenBank/DDBJ whole genome shotgun (WGS) entry which is preliminary data.</text>
</comment>
<feature type="region of interest" description="Disordered" evidence="5">
    <location>
        <begin position="229"/>
        <end position="251"/>
    </location>
</feature>
<dbReference type="InterPro" id="IPR002048">
    <property type="entry name" value="EF_hand_dom"/>
</dbReference>
<dbReference type="Gene3D" id="1.25.40.20">
    <property type="entry name" value="Ankyrin repeat-containing domain"/>
    <property type="match status" value="1"/>
</dbReference>
<dbReference type="Pfam" id="PF13202">
    <property type="entry name" value="EF-hand_5"/>
    <property type="match status" value="1"/>
</dbReference>
<dbReference type="EMBL" id="CAMXCT010006698">
    <property type="protein sequence ID" value="CAI4018509.1"/>
    <property type="molecule type" value="Genomic_DNA"/>
</dbReference>
<dbReference type="PROSITE" id="PS50297">
    <property type="entry name" value="ANK_REP_REGION"/>
    <property type="match status" value="1"/>
</dbReference>
<feature type="compositionally biased region" description="Low complexity" evidence="5">
    <location>
        <begin position="463"/>
        <end position="481"/>
    </location>
</feature>
<dbReference type="PANTHER" id="PTHR24166:SF48">
    <property type="entry name" value="PROTEIN VAPYRIN"/>
    <property type="match status" value="1"/>
</dbReference>
<dbReference type="PROSITE" id="PS50088">
    <property type="entry name" value="ANK_REPEAT"/>
    <property type="match status" value="1"/>
</dbReference>
<evidence type="ECO:0000256" key="5">
    <source>
        <dbReference type="SAM" id="MobiDB-lite"/>
    </source>
</evidence>
<protein>
    <submittedName>
        <fullName evidence="9">EF-hand domain-containing protein</fullName>
    </submittedName>
</protein>
<dbReference type="InterPro" id="IPR018247">
    <property type="entry name" value="EF_Hand_1_Ca_BS"/>
</dbReference>
<gene>
    <name evidence="7" type="ORF">C1SCF055_LOCUS43064</name>
</gene>
<evidence type="ECO:0000313" key="10">
    <source>
        <dbReference type="Proteomes" id="UP001152797"/>
    </source>
</evidence>
<dbReference type="Proteomes" id="UP001152797">
    <property type="component" value="Unassembled WGS sequence"/>
</dbReference>
<dbReference type="SMART" id="SM00054">
    <property type="entry name" value="EFh"/>
    <property type="match status" value="2"/>
</dbReference>
<dbReference type="SUPFAM" id="SSF47473">
    <property type="entry name" value="EF-hand"/>
    <property type="match status" value="1"/>
</dbReference>
<reference evidence="8" key="2">
    <citation type="submission" date="2024-04" db="EMBL/GenBank/DDBJ databases">
        <authorList>
            <person name="Chen Y."/>
            <person name="Shah S."/>
            <person name="Dougan E. K."/>
            <person name="Thang M."/>
            <person name="Chan C."/>
        </authorList>
    </citation>
    <scope>NUCLEOTIDE SEQUENCE [LARGE SCALE GENOMIC DNA]</scope>
</reference>
<dbReference type="SMART" id="SM00248">
    <property type="entry name" value="ANK"/>
    <property type="match status" value="2"/>
</dbReference>
<dbReference type="OrthoDB" id="435430at2759"/>
<dbReference type="InterPro" id="IPR036770">
    <property type="entry name" value="Ankyrin_rpt-contain_sf"/>
</dbReference>
<evidence type="ECO:0000256" key="3">
    <source>
        <dbReference type="ARBA" id="ARBA00023043"/>
    </source>
</evidence>
<feature type="domain" description="EF-hand" evidence="6">
    <location>
        <begin position="61"/>
        <end position="96"/>
    </location>
</feature>
<sequence>MSPTEPASADYRPEADVERLARYFAQRYGGDDRLLEARKALDPEVSFDLPAFEQTLRKWGVKVDNAVELFAHIDVDFSGSISVEELLNVLSSPVEEIKRRELQRQRQEVKRIFEGLARSISEKFGSIQDAFAKHGLHGSESSLSLAQFGKLAKQLDMELESAVMQRVFNEIDEDRTGSISVQELQKALMYHIVGYVVVEIANFLEQKAGGIVEAFEHLREIAPGAVPKVLPPVTPDAPKPPPPKLQAGEEGVSEQNFLRVLRQLKVLDQTSSAITESAALMIHSALKPFVMEDFVRRLQEEYRTASEMKQRQKEDAEKHEKDRKRRLAESLRIDSRQRAAKEIETWIDQAATMEEAPSVTAKWASLARSGRSKTQLRDYVSVLEGLIKSTRVDIEDLRRRLEREGVSSADPPRFFAGFEDHEDSIWRHRCVSSSERAYDAVASPSVSLAPPLPPAASVGSVPHLLGTAPTAPTAPAASPSSLRPDDTMLSEHRTVLAERLLQAAACGRLALVQRCLTSRANINSVAWSGVTALMCAARHGKLEVLQLLLESSADPVRTDMLGRTALDHAKRQPPYVQEWLRGHKVLGRQEFERMVQALGSELLVLKRESKRLETMRDQIPSDDVLRRAKLINQLLPKSVSAVDHGQAIGSPYPSPGSMLSQGYSPLALGRAVSFPVPVSPKVHFGVPLSQ</sequence>
<dbReference type="SUPFAM" id="SSF48403">
    <property type="entry name" value="Ankyrin repeat"/>
    <property type="match status" value="1"/>
</dbReference>
<evidence type="ECO:0000256" key="4">
    <source>
        <dbReference type="PROSITE-ProRule" id="PRU00023"/>
    </source>
</evidence>
<dbReference type="PANTHER" id="PTHR24166">
    <property type="entry name" value="ROLLING PEBBLES, ISOFORM B"/>
    <property type="match status" value="1"/>
</dbReference>
<reference evidence="7" key="1">
    <citation type="submission" date="2022-10" db="EMBL/GenBank/DDBJ databases">
        <authorList>
            <person name="Chen Y."/>
            <person name="Dougan E. K."/>
            <person name="Chan C."/>
            <person name="Rhodes N."/>
            <person name="Thang M."/>
        </authorList>
    </citation>
    <scope>NUCLEOTIDE SEQUENCE</scope>
</reference>
<keyword evidence="10" id="KW-1185">Reference proteome</keyword>
<keyword evidence="2" id="KW-0106">Calcium</keyword>
<evidence type="ECO:0000313" key="8">
    <source>
        <dbReference type="EMBL" id="CAL1171884.1"/>
    </source>
</evidence>
<feature type="compositionally biased region" description="Pro residues" evidence="5">
    <location>
        <begin position="229"/>
        <end position="244"/>
    </location>
</feature>
<dbReference type="AlphaFoldDB" id="A0A9P1GP82"/>
<dbReference type="PROSITE" id="PS50222">
    <property type="entry name" value="EF_HAND_2"/>
    <property type="match status" value="2"/>
</dbReference>
<evidence type="ECO:0000313" key="9">
    <source>
        <dbReference type="EMBL" id="CAL4805821.1"/>
    </source>
</evidence>
<dbReference type="Gene3D" id="1.10.238.10">
    <property type="entry name" value="EF-hand"/>
    <property type="match status" value="1"/>
</dbReference>
<evidence type="ECO:0000313" key="7">
    <source>
        <dbReference type="EMBL" id="CAI4018509.1"/>
    </source>
</evidence>
<evidence type="ECO:0000259" key="6">
    <source>
        <dbReference type="PROSITE" id="PS50222"/>
    </source>
</evidence>
<dbReference type="InterPro" id="IPR050889">
    <property type="entry name" value="Dendritic_Spine_Reg/Scaffold"/>
</dbReference>
<proteinExistence type="predicted"/>
<feature type="domain" description="EF-hand" evidence="6">
    <location>
        <begin position="159"/>
        <end position="194"/>
    </location>
</feature>
<accession>A0A9P1GP82</accession>
<feature type="region of interest" description="Disordered" evidence="5">
    <location>
        <begin position="463"/>
        <end position="485"/>
    </location>
</feature>
<feature type="repeat" description="ANK" evidence="4">
    <location>
        <begin position="528"/>
        <end position="560"/>
    </location>
</feature>
<feature type="compositionally biased region" description="Basic and acidic residues" evidence="5">
    <location>
        <begin position="304"/>
        <end position="320"/>
    </location>
</feature>